<accession>A0A7J5BPG8</accession>
<dbReference type="GO" id="GO:0009086">
    <property type="term" value="P:methionine biosynthetic process"/>
    <property type="evidence" value="ECO:0007669"/>
    <property type="project" value="UniProtKB-UniRule"/>
</dbReference>
<dbReference type="NCBIfam" id="TIGR01392">
    <property type="entry name" value="homoserO_Ac_trn"/>
    <property type="match status" value="1"/>
</dbReference>
<dbReference type="HAMAP" id="MF_00296">
    <property type="entry name" value="MetX_acyltransf"/>
    <property type="match status" value="1"/>
</dbReference>
<dbReference type="EMBL" id="WBJZ01000016">
    <property type="protein sequence ID" value="KAB1655058.1"/>
    <property type="molecule type" value="Genomic_DNA"/>
</dbReference>
<evidence type="ECO:0000256" key="3">
    <source>
        <dbReference type="PIRSR" id="PIRSR000443-1"/>
    </source>
</evidence>
<dbReference type="InterPro" id="IPR029058">
    <property type="entry name" value="AB_hydrolase_fold"/>
</dbReference>
<dbReference type="RefSeq" id="WP_158041235.1">
    <property type="nucleotide sequence ID" value="NZ_JACCFV010000001.1"/>
</dbReference>
<reference evidence="5 6" key="1">
    <citation type="submission" date="2019-09" db="EMBL/GenBank/DDBJ databases">
        <title>Phylogeny of genus Pseudoclavibacter and closely related genus.</title>
        <authorList>
            <person name="Li Y."/>
        </authorList>
    </citation>
    <scope>NUCLEOTIDE SEQUENCE [LARGE SCALE GENOMIC DNA]</scope>
    <source>
        <strain evidence="5 6">DSM 23821</strain>
    </source>
</reference>
<comment type="function">
    <text evidence="2">Transfers an acetyl group from acetyl-CoA to L-homoserine, forming acetyl-L-homoserine.</text>
</comment>
<dbReference type="InterPro" id="IPR000073">
    <property type="entry name" value="AB_hydrolase_1"/>
</dbReference>
<dbReference type="Pfam" id="PF00561">
    <property type="entry name" value="Abhydrolase_1"/>
    <property type="match status" value="1"/>
</dbReference>
<keyword evidence="2" id="KW-0028">Amino-acid biosynthesis</keyword>
<evidence type="ECO:0000256" key="1">
    <source>
        <dbReference type="ARBA" id="ARBA00022679"/>
    </source>
</evidence>
<dbReference type="NCBIfam" id="NF001209">
    <property type="entry name" value="PRK00175.1"/>
    <property type="match status" value="1"/>
</dbReference>
<keyword evidence="1 2" id="KW-0808">Transferase</keyword>
<dbReference type="PIRSF" id="PIRSF000443">
    <property type="entry name" value="Homoser_Ac_trans"/>
    <property type="match status" value="1"/>
</dbReference>
<feature type="active site" description="Nucleophile" evidence="2 3">
    <location>
        <position position="182"/>
    </location>
</feature>
<sequence length="401" mass="43515">MHWSDHDDSPRLGPIRSDELRAASLRPPVTGAWRDGEPVGDRRFAWLGSFDFEHGGQVPLLRIAYESWGELNADASNAVLVLHALTGDSHVEGAAGAGHSTVGWWPGLIGPGLPLDTDRYFIVAPNMLGGCQGSTGPASLDDRGEEYGADFPHTTVRDQVRAQALLADHLGIERFAAVIGGSMGGMHALEFSIMHPQRVAKLVVLSAPALLDAQTIAQNTLQADAIRLDPWFHGGRYYDEPAGFGPHRGLALARRLAMLGYRSQTELDDRFGRSWQSSLAPGEDGGRYAVESYLDFHGNRFTRRFDANSYITLTQAMNSHNVGLGRGGVERALDLVEAETLVVGIDSDSLFPVSSQHRIAAGIRNSFTRDEALVISSPFGHDGFLLEIHHVGDAIRSLLAR</sequence>
<dbReference type="PANTHER" id="PTHR32268">
    <property type="entry name" value="HOMOSERINE O-ACETYLTRANSFERASE"/>
    <property type="match status" value="1"/>
</dbReference>
<dbReference type="GO" id="GO:0009092">
    <property type="term" value="P:homoserine metabolic process"/>
    <property type="evidence" value="ECO:0007669"/>
    <property type="project" value="TreeGrafter"/>
</dbReference>
<comment type="catalytic activity">
    <reaction evidence="2">
        <text>L-homoserine + acetyl-CoA = O-acetyl-L-homoserine + CoA</text>
        <dbReference type="Rhea" id="RHEA:13701"/>
        <dbReference type="ChEBI" id="CHEBI:57287"/>
        <dbReference type="ChEBI" id="CHEBI:57288"/>
        <dbReference type="ChEBI" id="CHEBI:57476"/>
        <dbReference type="ChEBI" id="CHEBI:57716"/>
        <dbReference type="EC" id="2.3.1.31"/>
    </reaction>
</comment>
<dbReference type="PANTHER" id="PTHR32268:SF11">
    <property type="entry name" value="HOMOSERINE O-ACETYLTRANSFERASE"/>
    <property type="match status" value="1"/>
</dbReference>
<keyword evidence="2 5" id="KW-0012">Acyltransferase</keyword>
<name>A0A7J5BPG8_9MICO</name>
<dbReference type="EC" id="2.3.1.31" evidence="2"/>
<feature type="binding site" evidence="2">
    <location>
        <position position="382"/>
    </location>
    <ligand>
        <name>substrate</name>
    </ligand>
</feature>
<evidence type="ECO:0000256" key="2">
    <source>
        <dbReference type="HAMAP-Rule" id="MF_00296"/>
    </source>
</evidence>
<dbReference type="AlphaFoldDB" id="A0A7J5BPG8"/>
<comment type="similarity">
    <text evidence="2">Belongs to the AB hydrolase superfamily. MetX family.</text>
</comment>
<evidence type="ECO:0000313" key="6">
    <source>
        <dbReference type="Proteomes" id="UP000467240"/>
    </source>
</evidence>
<dbReference type="UniPathway" id="UPA00051">
    <property type="reaction ID" value="UER00074"/>
</dbReference>
<dbReference type="GO" id="GO:0004414">
    <property type="term" value="F:homoserine O-acetyltransferase activity"/>
    <property type="evidence" value="ECO:0007669"/>
    <property type="project" value="UniProtKB-UniRule"/>
</dbReference>
<dbReference type="Proteomes" id="UP000467240">
    <property type="component" value="Unassembled WGS sequence"/>
</dbReference>
<comment type="subcellular location">
    <subcellularLocation>
        <location evidence="2">Cytoplasm</location>
    </subcellularLocation>
</comment>
<evidence type="ECO:0000259" key="4">
    <source>
        <dbReference type="Pfam" id="PF00561"/>
    </source>
</evidence>
<comment type="caution">
    <text evidence="5">The sequence shown here is derived from an EMBL/GenBank/DDBJ whole genome shotgun (WGS) entry which is preliminary data.</text>
</comment>
<comment type="subunit">
    <text evidence="2">Homodimer.</text>
</comment>
<keyword evidence="2" id="KW-0486">Methionine biosynthesis</keyword>
<proteinExistence type="inferred from homology"/>
<feature type="active site" evidence="2 3">
    <location>
        <position position="381"/>
    </location>
</feature>
<comment type="caution">
    <text evidence="2">Lacks conserved residue(s) required for the propagation of feature annotation.</text>
</comment>
<feature type="domain" description="AB hydrolase-1" evidence="4">
    <location>
        <begin position="77"/>
        <end position="386"/>
    </location>
</feature>
<dbReference type="OrthoDB" id="9800754at2"/>
<organism evidence="5 6">
    <name type="scientific">Pseudoclavibacter chungangensis</name>
    <dbReference type="NCBI Taxonomy" id="587635"/>
    <lineage>
        <taxon>Bacteria</taxon>
        <taxon>Bacillati</taxon>
        <taxon>Actinomycetota</taxon>
        <taxon>Actinomycetes</taxon>
        <taxon>Micrococcales</taxon>
        <taxon>Microbacteriaceae</taxon>
        <taxon>Pseudoclavibacter</taxon>
    </lineage>
</organism>
<gene>
    <name evidence="2" type="primary">metXA</name>
    <name evidence="5" type="ORF">F8O01_12390</name>
</gene>
<feature type="binding site" evidence="2">
    <location>
        <position position="254"/>
    </location>
    <ligand>
        <name>substrate</name>
    </ligand>
</feature>
<feature type="active site" evidence="2 3">
    <location>
        <position position="348"/>
    </location>
</feature>
<comment type="pathway">
    <text evidence="2">Amino-acid biosynthesis; L-methionine biosynthesis via de novo pathway; O-acetyl-L-homoserine from L-homoserine: step 1/1.</text>
</comment>
<evidence type="ECO:0000313" key="5">
    <source>
        <dbReference type="EMBL" id="KAB1655058.1"/>
    </source>
</evidence>
<keyword evidence="2" id="KW-0963">Cytoplasm</keyword>
<dbReference type="InterPro" id="IPR008220">
    <property type="entry name" value="HAT_MetX-like"/>
</dbReference>
<dbReference type="SUPFAM" id="SSF53474">
    <property type="entry name" value="alpha/beta-Hydrolases"/>
    <property type="match status" value="1"/>
</dbReference>
<dbReference type="Gene3D" id="3.40.50.1820">
    <property type="entry name" value="alpha/beta hydrolase"/>
    <property type="match status" value="1"/>
</dbReference>
<dbReference type="GO" id="GO:0005737">
    <property type="term" value="C:cytoplasm"/>
    <property type="evidence" value="ECO:0007669"/>
    <property type="project" value="UniProtKB-SubCell"/>
</dbReference>
<protein>
    <recommendedName>
        <fullName evidence="2">Homoserine O-acetyltransferase</fullName>
        <shortName evidence="2">HAT</shortName>
        <ecNumber evidence="2">2.3.1.31</ecNumber>
    </recommendedName>
    <alternativeName>
        <fullName evidence="2">Homoserine transacetylase</fullName>
        <shortName evidence="2">HTA</shortName>
    </alternativeName>
</protein>
<keyword evidence="6" id="KW-1185">Reference proteome</keyword>